<keyword evidence="5" id="KW-0067">ATP-binding</keyword>
<dbReference type="InterPro" id="IPR005260">
    <property type="entry name" value="Asp_kin_monofn"/>
</dbReference>
<evidence type="ECO:0000256" key="1">
    <source>
        <dbReference type="ARBA" id="ARBA00010122"/>
    </source>
</evidence>
<dbReference type="GO" id="GO:0005829">
    <property type="term" value="C:cytosol"/>
    <property type="evidence" value="ECO:0007669"/>
    <property type="project" value="TreeGrafter"/>
</dbReference>
<dbReference type="InterPro" id="IPR045865">
    <property type="entry name" value="ACT-like_dom_sf"/>
</dbReference>
<proteinExistence type="inferred from homology"/>
<dbReference type="InterPro" id="IPR054352">
    <property type="entry name" value="ACT_Aspartokinase"/>
</dbReference>
<evidence type="ECO:0000313" key="10">
    <source>
        <dbReference type="Proteomes" id="UP000193719"/>
    </source>
</evidence>
<dbReference type="FunFam" id="3.40.1160.10:FF:000023">
    <property type="entry name" value="Probable aspartokinase"/>
    <property type="match status" value="1"/>
</dbReference>
<keyword evidence="10" id="KW-1185">Reference proteome</keyword>
<dbReference type="Proteomes" id="UP000193719">
    <property type="component" value="Unassembled WGS sequence"/>
</dbReference>
<dbReference type="NCBIfam" id="TIGR00657">
    <property type="entry name" value="asp_kinases"/>
    <property type="match status" value="1"/>
</dbReference>
<sequence length="497" mass="54750">MFDNSLIETHPEDLVVQKFGGTSVGTAERMLNVAKIVADTIKKRPTVVVLSAMSSQKKSEGTTSRLIQAMNEVLTPESKKFLDIVDLIQTSHIKTAQEAIPQDTEENKKICEELQKDITEECENIKKFMKAAEIIDEISPRSNDIIISTGEKLAARTLTSVLISSGIDAEYVNLEKLIEKEFDENNITQSFYDYIAERLGEITKACGKKVPVVTGYFGPVPGSILQTIGRGYTDLTAALIAVGRKAGELQIWKEVDGIFTADPRKAPKARLLSYITPEEAAELTYYGSEVIHPTTMEQVIRVNIPIRIKNTFKPEGFGTVITPDAYDKEKRKEDAAKFTRRNGTAVTIKDDVTIVNIYSNRKSLSYGFMSNVFAILSRYGISVDLISTSEVHISMALANVQSKDLERALKELKKYGNVQITTDMSILSLVGKQMKNLVGTAGRMFTTLAAHNVNIEMISQGASEINISCVISADSAPVALRAVHDECVLGLPIELPM</sequence>
<dbReference type="PROSITE" id="PS00324">
    <property type="entry name" value="ASPARTOKINASE"/>
    <property type="match status" value="1"/>
</dbReference>
<dbReference type="Pfam" id="PF22468">
    <property type="entry name" value="ACT_9"/>
    <property type="match status" value="2"/>
</dbReference>
<dbReference type="AlphaFoldDB" id="A0A1Y1VAH7"/>
<evidence type="ECO:0000256" key="7">
    <source>
        <dbReference type="RuleBase" id="RU003448"/>
    </source>
</evidence>
<dbReference type="Pfam" id="PF00696">
    <property type="entry name" value="AA_kinase"/>
    <property type="match status" value="1"/>
</dbReference>
<keyword evidence="3" id="KW-0547">Nucleotide-binding</keyword>
<dbReference type="InterPro" id="IPR001341">
    <property type="entry name" value="Asp_kinase"/>
</dbReference>
<dbReference type="OrthoDB" id="4323675at2759"/>
<protein>
    <recommendedName>
        <fullName evidence="7">Aspartokinase</fullName>
        <ecNumber evidence="7">2.7.2.4</ecNumber>
    </recommendedName>
</protein>
<dbReference type="InterPro" id="IPR002912">
    <property type="entry name" value="ACT_dom"/>
</dbReference>
<evidence type="ECO:0000256" key="2">
    <source>
        <dbReference type="ARBA" id="ARBA00022679"/>
    </source>
</evidence>
<reference evidence="9 10" key="1">
    <citation type="submission" date="2016-08" db="EMBL/GenBank/DDBJ databases">
        <title>Genomes of anaerobic fungi encode conserved fungal cellulosomes for biomass hydrolysis.</title>
        <authorList>
            <consortium name="DOE Joint Genome Institute"/>
            <person name="Haitjema C.H."/>
            <person name="Gilmore S.P."/>
            <person name="Henske J.K."/>
            <person name="Solomon K.V."/>
            <person name="De Groot R."/>
            <person name="Kuo A."/>
            <person name="Mondo S.J."/>
            <person name="Salamov A.A."/>
            <person name="Labutti K."/>
            <person name="Zhao Z."/>
            <person name="Chiniquy J."/>
            <person name="Barry K."/>
            <person name="Brewer H.M."/>
            <person name="Purvine S.O."/>
            <person name="Wright A.T."/>
            <person name="Boxma B."/>
            <person name="Van Alen T."/>
            <person name="Hackstein J.H."/>
            <person name="Baker S.E."/>
            <person name="Grigoriev I.V."/>
            <person name="O'Malley M.A."/>
        </authorList>
    </citation>
    <scope>NUCLEOTIDE SEQUENCE [LARGE SCALE GENOMIC DNA]</scope>
    <source>
        <strain evidence="10">finn</strain>
    </source>
</reference>
<name>A0A1Y1VAH7_9FUNG</name>
<evidence type="ECO:0000256" key="6">
    <source>
        <dbReference type="ARBA" id="ARBA00047872"/>
    </source>
</evidence>
<dbReference type="SUPFAM" id="SSF53633">
    <property type="entry name" value="Carbamate kinase-like"/>
    <property type="match status" value="1"/>
</dbReference>
<dbReference type="GO" id="GO:0009088">
    <property type="term" value="P:threonine biosynthetic process"/>
    <property type="evidence" value="ECO:0007669"/>
    <property type="project" value="UniProtKB-ARBA"/>
</dbReference>
<dbReference type="PANTHER" id="PTHR21499:SF59">
    <property type="entry name" value="ASPARTOKINASE"/>
    <property type="match status" value="1"/>
</dbReference>
<dbReference type="GO" id="GO:0004072">
    <property type="term" value="F:aspartate kinase activity"/>
    <property type="evidence" value="ECO:0007669"/>
    <property type="project" value="UniProtKB-EC"/>
</dbReference>
<evidence type="ECO:0000256" key="5">
    <source>
        <dbReference type="ARBA" id="ARBA00022840"/>
    </source>
</evidence>
<keyword evidence="2 7" id="KW-0808">Transferase</keyword>
<dbReference type="InterPro" id="IPR001048">
    <property type="entry name" value="Asp/Glu/Uridylate_kinase"/>
</dbReference>
<dbReference type="GO" id="GO:0005524">
    <property type="term" value="F:ATP binding"/>
    <property type="evidence" value="ECO:0007669"/>
    <property type="project" value="UniProtKB-KW"/>
</dbReference>
<dbReference type="InterPro" id="IPR018042">
    <property type="entry name" value="Aspartate_kinase_CS"/>
</dbReference>
<dbReference type="GO" id="GO:0009090">
    <property type="term" value="P:homoserine biosynthetic process"/>
    <property type="evidence" value="ECO:0007669"/>
    <property type="project" value="TreeGrafter"/>
</dbReference>
<comment type="caution">
    <text evidence="9">The sequence shown here is derived from an EMBL/GenBank/DDBJ whole genome shotgun (WGS) entry which is preliminary data.</text>
</comment>
<dbReference type="Gene3D" id="3.40.1160.10">
    <property type="entry name" value="Acetylglutamate kinase-like"/>
    <property type="match status" value="1"/>
</dbReference>
<gene>
    <name evidence="9" type="ORF">BCR36DRAFT_325462</name>
</gene>
<comment type="similarity">
    <text evidence="1 7">Belongs to the aspartokinase family.</text>
</comment>
<dbReference type="Gene3D" id="3.30.2130.10">
    <property type="entry name" value="VC0802-like"/>
    <property type="match status" value="1"/>
</dbReference>
<dbReference type="InterPro" id="IPR036393">
    <property type="entry name" value="AceGlu_kinase-like_sf"/>
</dbReference>
<dbReference type="EMBL" id="MCFH01000018">
    <property type="protein sequence ID" value="ORX51372.1"/>
    <property type="molecule type" value="Genomic_DNA"/>
</dbReference>
<keyword evidence="4 7" id="KW-0418">Kinase</keyword>
<dbReference type="PIRSF" id="PIRSF000726">
    <property type="entry name" value="Asp_kin"/>
    <property type="match status" value="1"/>
</dbReference>
<dbReference type="PANTHER" id="PTHR21499">
    <property type="entry name" value="ASPARTATE KINASE"/>
    <property type="match status" value="1"/>
</dbReference>
<comment type="catalytic activity">
    <reaction evidence="6 7">
        <text>L-aspartate + ATP = 4-phospho-L-aspartate + ADP</text>
        <dbReference type="Rhea" id="RHEA:23776"/>
        <dbReference type="ChEBI" id="CHEBI:29991"/>
        <dbReference type="ChEBI" id="CHEBI:30616"/>
        <dbReference type="ChEBI" id="CHEBI:57535"/>
        <dbReference type="ChEBI" id="CHEBI:456216"/>
        <dbReference type="EC" id="2.7.2.4"/>
    </reaction>
</comment>
<evidence type="ECO:0000256" key="4">
    <source>
        <dbReference type="ARBA" id="ARBA00022777"/>
    </source>
</evidence>
<organism evidence="9 10">
    <name type="scientific">Piromyces finnis</name>
    <dbReference type="NCBI Taxonomy" id="1754191"/>
    <lineage>
        <taxon>Eukaryota</taxon>
        <taxon>Fungi</taxon>
        <taxon>Fungi incertae sedis</taxon>
        <taxon>Chytridiomycota</taxon>
        <taxon>Chytridiomycota incertae sedis</taxon>
        <taxon>Neocallimastigomycetes</taxon>
        <taxon>Neocallimastigales</taxon>
        <taxon>Neocallimastigaceae</taxon>
        <taxon>Piromyces</taxon>
    </lineage>
</organism>
<dbReference type="STRING" id="1754191.A0A1Y1VAH7"/>
<dbReference type="EC" id="2.7.2.4" evidence="7"/>
<dbReference type="FunFam" id="3.30.2130.10:FF:000001">
    <property type="entry name" value="Bifunctional aspartokinase/homoserine dehydrogenase"/>
    <property type="match status" value="1"/>
</dbReference>
<evidence type="ECO:0000313" key="9">
    <source>
        <dbReference type="EMBL" id="ORX51372.1"/>
    </source>
</evidence>
<dbReference type="PROSITE" id="PS51671">
    <property type="entry name" value="ACT"/>
    <property type="match status" value="1"/>
</dbReference>
<reference evidence="9 10" key="2">
    <citation type="submission" date="2016-08" db="EMBL/GenBank/DDBJ databases">
        <title>Pervasive Adenine N6-methylation of Active Genes in Fungi.</title>
        <authorList>
            <consortium name="DOE Joint Genome Institute"/>
            <person name="Mondo S.J."/>
            <person name="Dannebaum R.O."/>
            <person name="Kuo R.C."/>
            <person name="Labutti K."/>
            <person name="Haridas S."/>
            <person name="Kuo A."/>
            <person name="Salamov A."/>
            <person name="Ahrendt S.R."/>
            <person name="Lipzen A."/>
            <person name="Sullivan W."/>
            <person name="Andreopoulos W.B."/>
            <person name="Clum A."/>
            <person name="Lindquist E."/>
            <person name="Daum C."/>
            <person name="Ramamoorthy G.K."/>
            <person name="Gryganskyi A."/>
            <person name="Culley D."/>
            <person name="Magnuson J.K."/>
            <person name="James T.Y."/>
            <person name="O'Malley M.A."/>
            <person name="Stajich J.E."/>
            <person name="Spatafora J.W."/>
            <person name="Visel A."/>
            <person name="Grigoriev I.V."/>
        </authorList>
    </citation>
    <scope>NUCLEOTIDE SEQUENCE [LARGE SCALE GENOMIC DNA]</scope>
    <source>
        <strain evidence="10">finn</strain>
    </source>
</reference>
<evidence type="ECO:0000256" key="3">
    <source>
        <dbReference type="ARBA" id="ARBA00022741"/>
    </source>
</evidence>
<evidence type="ECO:0000259" key="8">
    <source>
        <dbReference type="PROSITE" id="PS51671"/>
    </source>
</evidence>
<dbReference type="GO" id="GO:0071266">
    <property type="term" value="P:'de novo' L-methionine biosynthetic process"/>
    <property type="evidence" value="ECO:0007669"/>
    <property type="project" value="UniProtKB-ARBA"/>
</dbReference>
<feature type="domain" description="ACT" evidence="8">
    <location>
        <begin position="429"/>
        <end position="497"/>
    </location>
</feature>
<dbReference type="SUPFAM" id="SSF55021">
    <property type="entry name" value="ACT-like"/>
    <property type="match status" value="2"/>
</dbReference>
<accession>A0A1Y1VAH7</accession>
<dbReference type="GO" id="GO:0009089">
    <property type="term" value="P:lysine biosynthetic process via diaminopimelate"/>
    <property type="evidence" value="ECO:0007669"/>
    <property type="project" value="InterPro"/>
</dbReference>